<comment type="caution">
    <text evidence="2">The sequence shown here is derived from an EMBL/GenBank/DDBJ whole genome shotgun (WGS) entry which is preliminary data.</text>
</comment>
<dbReference type="OrthoDB" id="407325at2759"/>
<reference evidence="2 3" key="1">
    <citation type="journal article" date="2014" name="Genome Biol. Evol.">
        <title>The secreted proteins of Achlya hypogyna and Thraustotheca clavata identify the ancestral oomycete secretome and reveal gene acquisitions by horizontal gene transfer.</title>
        <authorList>
            <person name="Misner I."/>
            <person name="Blouin N."/>
            <person name="Leonard G."/>
            <person name="Richards T.A."/>
            <person name="Lane C.E."/>
        </authorList>
    </citation>
    <scope>NUCLEOTIDE SEQUENCE [LARGE SCALE GENOMIC DNA]</scope>
    <source>
        <strain evidence="2 3">ATCC 34112</strain>
    </source>
</reference>
<organism evidence="2 3">
    <name type="scientific">Thraustotheca clavata</name>
    <dbReference type="NCBI Taxonomy" id="74557"/>
    <lineage>
        <taxon>Eukaryota</taxon>
        <taxon>Sar</taxon>
        <taxon>Stramenopiles</taxon>
        <taxon>Oomycota</taxon>
        <taxon>Saprolegniomycetes</taxon>
        <taxon>Saprolegniales</taxon>
        <taxon>Achlyaceae</taxon>
        <taxon>Thraustotheca</taxon>
    </lineage>
</organism>
<sequence length="914" mass="103366">TTSFVETIAKENQLLRDEIKRLRAELEYHSNRAQKAEDTLQTLESHLKAINTNAQETFNIQLVTLQNQIQQLTQEKEAQAQEFAIQKARIEQSFRDRVDALNTEYVQKVFNAKQNESSSDATMKNENPLKLSRGSSAIIRDIVTEGANATTGDAQIMSAILKQAKNFSKRQVGEQNYNYRSSKLILSMRATRAAIEATALKSPEPSFQMLLNSYTTNGSNNIVELEEIIRKKPESGLNDLIQALCDTEDPAIQLIIECIHTIVTDVWSRIRKECAQSIAKNIAPVLPLPLFEAILNDALTLCKSDTAEWKSLDGGFYLIAQLLSAIEKNDKNSNYTIKKSKVAMDHLPSRVLSELKPAVYSAMKNDQLSVREHATAALTNYIAISDSFTQIGTFQEVISKLNLHSPDEVLPAAHAEGLLDVAAQLVPHIPITFLTKHWHVVFPTCEKYVMHLASTVRQKSSHLICALAYLSISKHSDTSISFLQSILTSVATPCQVHPDVHQRDFFWQRMEGRLMSLDGLITILGINVLDTFVNQIDFTPTKASLQVAILKWAFVYLEKFHVVCSEAADQVWLKQSVNPWLYSYAHDMSNISSWPTEGKSSPQPSLVQEIQKGINIPMLWNSWIQHTYECFQSSQYELKRMAIQTLPGLIRLSLWIDQPALFVTWMNDKQDTIDLRFICIALQAFLLHTRYLQEIVHRTEAPMLLEMTEKTELCIRDFLPIFLQSIAEIDDKPTILSFVQVGILYAIQSKSISSEFISNLLIFVAKNCALGDEKNGKDASLDRSMSSTIVRFLPVLVQTLPIKELSHLFDQFISIACSWLQPEDTELRWIVVDICRTRNEKKTWSNSTLQLTTSTIVALCPCTFLGRVHHCKIYQLVELILPQLCHDQSLICIETMLTVFSPLTKSNSASKKLI</sequence>
<feature type="coiled-coil region" evidence="1">
    <location>
        <begin position="5"/>
        <end position="89"/>
    </location>
</feature>
<evidence type="ECO:0000256" key="1">
    <source>
        <dbReference type="SAM" id="Coils"/>
    </source>
</evidence>
<protein>
    <submittedName>
        <fullName evidence="2">Uncharacterized protein</fullName>
    </submittedName>
</protein>
<keyword evidence="3" id="KW-1185">Reference proteome</keyword>
<evidence type="ECO:0000313" key="2">
    <source>
        <dbReference type="EMBL" id="OQR82051.1"/>
    </source>
</evidence>
<accession>A0A1V9Y8K0</accession>
<dbReference type="Proteomes" id="UP000243217">
    <property type="component" value="Unassembled WGS sequence"/>
</dbReference>
<feature type="non-terminal residue" evidence="2">
    <location>
        <position position="1"/>
    </location>
</feature>
<feature type="non-terminal residue" evidence="2">
    <location>
        <position position="914"/>
    </location>
</feature>
<keyword evidence="1" id="KW-0175">Coiled coil</keyword>
<gene>
    <name evidence="2" type="ORF">THRCLA_11175</name>
</gene>
<dbReference type="AlphaFoldDB" id="A0A1V9Y8K0"/>
<dbReference type="EMBL" id="JNBS01004847">
    <property type="protein sequence ID" value="OQR82051.1"/>
    <property type="molecule type" value="Genomic_DNA"/>
</dbReference>
<dbReference type="InterPro" id="IPR016024">
    <property type="entry name" value="ARM-type_fold"/>
</dbReference>
<name>A0A1V9Y8K0_9STRA</name>
<evidence type="ECO:0000313" key="3">
    <source>
        <dbReference type="Proteomes" id="UP000243217"/>
    </source>
</evidence>
<proteinExistence type="predicted"/>
<dbReference type="SUPFAM" id="SSF48371">
    <property type="entry name" value="ARM repeat"/>
    <property type="match status" value="1"/>
</dbReference>